<proteinExistence type="predicted"/>
<sequence length="203" mass="23582">MREMPLQTSVEMININLTPENPTHPEGEWQAVGRAEERIFAVGLYFYDVENIAAARLKFRDPVWRKNFFNPEDHRDFCKAHDVKTDLGSSCIYSQEVGEVEIKSGSYICYPNFYQTKMPTFELADPTQSGHVKYLAFYIVDPDQRLVSTEIIPPQQPHWTGATTSLDQSDSVISTKECLENWHSSRNRRVEKKFDFTIIMDDY</sequence>
<reference evidence="1" key="1">
    <citation type="submission" date="2022-07" db="EMBL/GenBank/DDBJ databases">
        <title>Phylogenomic reconstructions and comparative analyses of Kickxellomycotina fungi.</title>
        <authorList>
            <person name="Reynolds N.K."/>
            <person name="Stajich J.E."/>
            <person name="Barry K."/>
            <person name="Grigoriev I.V."/>
            <person name="Crous P."/>
            <person name="Smith M.E."/>
        </authorList>
    </citation>
    <scope>NUCLEOTIDE SEQUENCE</scope>
    <source>
        <strain evidence="1">CBS 102833</strain>
    </source>
</reference>
<dbReference type="EMBL" id="JANBUP010001708">
    <property type="protein sequence ID" value="KAJ2804017.1"/>
    <property type="molecule type" value="Genomic_DNA"/>
</dbReference>
<organism evidence="1 2">
    <name type="scientific">Coemansia furcata</name>
    <dbReference type="NCBI Taxonomy" id="417177"/>
    <lineage>
        <taxon>Eukaryota</taxon>
        <taxon>Fungi</taxon>
        <taxon>Fungi incertae sedis</taxon>
        <taxon>Zoopagomycota</taxon>
        <taxon>Kickxellomycotina</taxon>
        <taxon>Kickxellomycetes</taxon>
        <taxon>Kickxellales</taxon>
        <taxon>Kickxellaceae</taxon>
        <taxon>Coemansia</taxon>
    </lineage>
</organism>
<comment type="caution">
    <text evidence="1">The sequence shown here is derived from an EMBL/GenBank/DDBJ whole genome shotgun (WGS) entry which is preliminary data.</text>
</comment>
<protein>
    <submittedName>
        <fullName evidence="1">Uncharacterized protein</fullName>
    </submittedName>
</protein>
<evidence type="ECO:0000313" key="2">
    <source>
        <dbReference type="Proteomes" id="UP001140096"/>
    </source>
</evidence>
<accession>A0ACC1LAB2</accession>
<gene>
    <name evidence="1" type="ORF">H4S07_004327</name>
</gene>
<keyword evidence="2" id="KW-1185">Reference proteome</keyword>
<evidence type="ECO:0000313" key="1">
    <source>
        <dbReference type="EMBL" id="KAJ2804017.1"/>
    </source>
</evidence>
<name>A0ACC1LAB2_9FUNG</name>
<dbReference type="Proteomes" id="UP001140096">
    <property type="component" value="Unassembled WGS sequence"/>
</dbReference>